<keyword evidence="3" id="KW-1185">Reference proteome</keyword>
<feature type="region of interest" description="Disordered" evidence="1">
    <location>
        <begin position="21"/>
        <end position="42"/>
    </location>
</feature>
<dbReference type="EMBL" id="CAACVS010000439">
    <property type="protein sequence ID" value="VEU42351.1"/>
    <property type="molecule type" value="Genomic_DNA"/>
</dbReference>
<reference evidence="2 3" key="1">
    <citation type="submission" date="2019-01" db="EMBL/GenBank/DDBJ databases">
        <authorList>
            <person name="Ferrante I. M."/>
        </authorList>
    </citation>
    <scope>NUCLEOTIDE SEQUENCE [LARGE SCALE GENOMIC DNA]</scope>
    <source>
        <strain evidence="2 3">B856</strain>
    </source>
</reference>
<name>A0A448ZJZ4_9STRA</name>
<accession>A0A448ZJZ4</accession>
<evidence type="ECO:0000313" key="2">
    <source>
        <dbReference type="EMBL" id="VEU42351.1"/>
    </source>
</evidence>
<dbReference type="OrthoDB" id="42081at2759"/>
<organism evidence="2 3">
    <name type="scientific">Pseudo-nitzschia multistriata</name>
    <dbReference type="NCBI Taxonomy" id="183589"/>
    <lineage>
        <taxon>Eukaryota</taxon>
        <taxon>Sar</taxon>
        <taxon>Stramenopiles</taxon>
        <taxon>Ochrophyta</taxon>
        <taxon>Bacillariophyta</taxon>
        <taxon>Bacillariophyceae</taxon>
        <taxon>Bacillariophycidae</taxon>
        <taxon>Bacillariales</taxon>
        <taxon>Bacillariaceae</taxon>
        <taxon>Pseudo-nitzschia</taxon>
    </lineage>
</organism>
<feature type="unsure residue" description="E or Q" evidence="2">
    <location>
        <position position="113"/>
    </location>
</feature>
<evidence type="ECO:0000313" key="3">
    <source>
        <dbReference type="Proteomes" id="UP000291116"/>
    </source>
</evidence>
<dbReference type="Proteomes" id="UP000291116">
    <property type="component" value="Unassembled WGS sequence"/>
</dbReference>
<dbReference type="AlphaFoldDB" id="A0A448ZJZ4"/>
<sequence length="285" mass="31940">MKRSAVSLRTSFSEEIFTNGNSLRTNSRKDDEEIHLEGDDASTEGYPWSKVQEWALRDNLPKYTVRISKRRENTGRKKVELSSFVLWRTLRDDIPELCGYPVEILRSRHEKMEMAQQSKTHENTDDGHFPSTKSIDGGVTTALGVLPFLQDYEFSTDGGMCGYVYGLDGLSDGSRIETSQLKNVKETLPRGFIQTSDDTCYELGQPLQTDLEGVTKRTNSNTVTKLSLDKLSEKSTNNDFRSAIDTIEDPDGLLLRLGATTGILLAGATAFNMVSHHLTVNVFWV</sequence>
<gene>
    <name evidence="2" type="ORF">PSNMU_V1.4_AUG-EV-PASAV3_0093790</name>
</gene>
<proteinExistence type="predicted"/>
<protein>
    <submittedName>
        <fullName evidence="2">Uncharacterized protein</fullName>
    </submittedName>
</protein>
<evidence type="ECO:0000256" key="1">
    <source>
        <dbReference type="SAM" id="MobiDB-lite"/>
    </source>
</evidence>
<feature type="compositionally biased region" description="Basic and acidic residues" evidence="1">
    <location>
        <begin position="27"/>
        <end position="38"/>
    </location>
</feature>